<dbReference type="Pfam" id="PF07690">
    <property type="entry name" value="MFS_1"/>
    <property type="match status" value="1"/>
</dbReference>
<dbReference type="FunCoup" id="A0A1J7IX05">
    <property type="interactions" value="65"/>
</dbReference>
<feature type="transmembrane region" description="Helical" evidence="7">
    <location>
        <begin position="430"/>
        <end position="451"/>
    </location>
</feature>
<feature type="transmembrane region" description="Helical" evidence="7">
    <location>
        <begin position="373"/>
        <end position="392"/>
    </location>
</feature>
<keyword evidence="5 7" id="KW-0472">Membrane</keyword>
<feature type="transmembrane region" description="Helical" evidence="7">
    <location>
        <begin position="336"/>
        <end position="361"/>
    </location>
</feature>
<dbReference type="CDD" id="cd17502">
    <property type="entry name" value="MFS_Azr1_MDR_like"/>
    <property type="match status" value="1"/>
</dbReference>
<dbReference type="OrthoDB" id="10021397at2759"/>
<feature type="compositionally biased region" description="Basic and acidic residues" evidence="6">
    <location>
        <begin position="590"/>
        <end position="605"/>
    </location>
</feature>
<feature type="transmembrane region" description="Helical" evidence="7">
    <location>
        <begin position="399"/>
        <end position="418"/>
    </location>
</feature>
<dbReference type="InterPro" id="IPR011701">
    <property type="entry name" value="MFS"/>
</dbReference>
<accession>A0A1J7IX05</accession>
<organism evidence="9 10">
    <name type="scientific">Coniochaeta ligniaria NRRL 30616</name>
    <dbReference type="NCBI Taxonomy" id="1408157"/>
    <lineage>
        <taxon>Eukaryota</taxon>
        <taxon>Fungi</taxon>
        <taxon>Dikarya</taxon>
        <taxon>Ascomycota</taxon>
        <taxon>Pezizomycotina</taxon>
        <taxon>Sordariomycetes</taxon>
        <taxon>Sordariomycetidae</taxon>
        <taxon>Coniochaetales</taxon>
        <taxon>Coniochaetaceae</taxon>
        <taxon>Coniochaeta</taxon>
    </lineage>
</organism>
<feature type="compositionally biased region" description="Basic and acidic residues" evidence="6">
    <location>
        <begin position="12"/>
        <end position="24"/>
    </location>
</feature>
<dbReference type="FunFam" id="1.20.1250.20:FF:000196">
    <property type="entry name" value="MFS toxin efflux pump (AflT)"/>
    <property type="match status" value="1"/>
</dbReference>
<comment type="subcellular location">
    <subcellularLocation>
        <location evidence="1">Membrane</location>
        <topology evidence="1">Multi-pass membrane protein</topology>
    </subcellularLocation>
</comment>
<feature type="transmembrane region" description="Helical" evidence="7">
    <location>
        <begin position="200"/>
        <end position="223"/>
    </location>
</feature>
<evidence type="ECO:0000256" key="5">
    <source>
        <dbReference type="ARBA" id="ARBA00023136"/>
    </source>
</evidence>
<dbReference type="Gene3D" id="1.20.1720.10">
    <property type="entry name" value="Multidrug resistance protein D"/>
    <property type="match status" value="1"/>
</dbReference>
<feature type="transmembrane region" description="Helical" evidence="7">
    <location>
        <begin position="229"/>
        <end position="248"/>
    </location>
</feature>
<evidence type="ECO:0000256" key="1">
    <source>
        <dbReference type="ARBA" id="ARBA00004141"/>
    </source>
</evidence>
<feature type="region of interest" description="Disordered" evidence="6">
    <location>
        <begin position="562"/>
        <end position="605"/>
    </location>
</feature>
<feature type="transmembrane region" description="Helical" evidence="7">
    <location>
        <begin position="71"/>
        <end position="97"/>
    </location>
</feature>
<dbReference type="GO" id="GO:0005886">
    <property type="term" value="C:plasma membrane"/>
    <property type="evidence" value="ECO:0007669"/>
    <property type="project" value="TreeGrafter"/>
</dbReference>
<dbReference type="SUPFAM" id="SSF103473">
    <property type="entry name" value="MFS general substrate transporter"/>
    <property type="match status" value="1"/>
</dbReference>
<keyword evidence="10" id="KW-1185">Reference proteome</keyword>
<dbReference type="GO" id="GO:0022857">
    <property type="term" value="F:transmembrane transporter activity"/>
    <property type="evidence" value="ECO:0007669"/>
    <property type="project" value="InterPro"/>
</dbReference>
<gene>
    <name evidence="9" type="ORF">CONLIGDRAFT_262068</name>
</gene>
<keyword evidence="2" id="KW-0813">Transport</keyword>
<evidence type="ECO:0000256" key="4">
    <source>
        <dbReference type="ARBA" id="ARBA00022989"/>
    </source>
</evidence>
<evidence type="ECO:0000256" key="6">
    <source>
        <dbReference type="SAM" id="MobiDB-lite"/>
    </source>
</evidence>
<dbReference type="Proteomes" id="UP000182658">
    <property type="component" value="Unassembled WGS sequence"/>
</dbReference>
<evidence type="ECO:0000256" key="3">
    <source>
        <dbReference type="ARBA" id="ARBA00022692"/>
    </source>
</evidence>
<dbReference type="InParanoid" id="A0A1J7IX05"/>
<feature type="transmembrane region" description="Helical" evidence="7">
    <location>
        <begin position="164"/>
        <end position="188"/>
    </location>
</feature>
<feature type="region of interest" description="Disordered" evidence="6">
    <location>
        <begin position="1"/>
        <end position="58"/>
    </location>
</feature>
<feature type="transmembrane region" description="Helical" evidence="7">
    <location>
        <begin position="529"/>
        <end position="555"/>
    </location>
</feature>
<sequence>MSRSTTSLASARTDRPESKEKPIELADTPDIEKQALSPTREGHGTGAGCPPGGGPPGFSENDLYKPKTLKFWSVLLSSLLAMFLVALDRTIIATAIPRITDEFESLGDIGWYGSAYMLTTSCSQLIFGRIYKHYNMKYTFLISIVVFEIGSAICGAAPNSKSLIAGRAIAGAASAGIFSGTMMIMIPMIPLHKRPMFQGLFGMVFGLASVLGPLIGGGFTGSVSWRWCFYINLPIGAVTLVVMILLWNPPPQEHESVTPLTHIKRLDPIGMLFFLPGIVCLLLALQWGGSTYSWNDGRIIALFVVFAVLILAYAAVQILKPKTATIPPKIIAQRSVFFGALFTFFIAGAMLVSVSYLPIWFQTVKLVDPLKSGIYTIPIVLSLVAASMVSGFVTTKIGYYVPAMYVSPAIMAIGEGLMSTFNPSTSSSKWIAYQFLTGFGLGFGMQTAGLAMQTVLPREDVSIGLAINFFAQQLGGAVFVSVGQTILSNLLVSRLQGIPGLDPTQIVGSGATDLVKLVPPQYMDLVIQAYNYACTRIFLCGLGLTFAALLSVLGMEWRSIKKGKQGPGGPGGPGGPAAAGPKGPAAVGGGEKKTESQALPDKEAQ</sequence>
<evidence type="ECO:0000256" key="2">
    <source>
        <dbReference type="ARBA" id="ARBA00022448"/>
    </source>
</evidence>
<feature type="transmembrane region" description="Helical" evidence="7">
    <location>
        <begin position="463"/>
        <end position="487"/>
    </location>
</feature>
<feature type="transmembrane region" description="Helical" evidence="7">
    <location>
        <begin position="138"/>
        <end position="158"/>
    </location>
</feature>
<proteinExistence type="predicted"/>
<feature type="domain" description="Major facilitator superfamily (MFS) profile" evidence="8">
    <location>
        <begin position="74"/>
        <end position="560"/>
    </location>
</feature>
<dbReference type="InterPro" id="IPR020846">
    <property type="entry name" value="MFS_dom"/>
</dbReference>
<feature type="transmembrane region" description="Helical" evidence="7">
    <location>
        <begin position="109"/>
        <end position="131"/>
    </location>
</feature>
<protein>
    <submittedName>
        <fullName evidence="9">MFS general substrate transporter</fullName>
    </submittedName>
</protein>
<dbReference type="PANTHER" id="PTHR23501">
    <property type="entry name" value="MAJOR FACILITATOR SUPERFAMILY"/>
    <property type="match status" value="1"/>
</dbReference>
<feature type="transmembrane region" description="Helical" evidence="7">
    <location>
        <begin position="269"/>
        <end position="287"/>
    </location>
</feature>
<evidence type="ECO:0000259" key="8">
    <source>
        <dbReference type="PROSITE" id="PS50850"/>
    </source>
</evidence>
<dbReference type="Gene3D" id="1.20.1250.20">
    <property type="entry name" value="MFS general substrate transporter like domains"/>
    <property type="match status" value="1"/>
</dbReference>
<feature type="transmembrane region" description="Helical" evidence="7">
    <location>
        <begin position="299"/>
        <end position="316"/>
    </location>
</feature>
<dbReference type="FunFam" id="1.20.1720.10:FF:000012">
    <property type="entry name" value="MFS toxin efflux pump (AflT)"/>
    <property type="match status" value="1"/>
</dbReference>
<dbReference type="AlphaFoldDB" id="A0A1J7IX05"/>
<evidence type="ECO:0000313" key="10">
    <source>
        <dbReference type="Proteomes" id="UP000182658"/>
    </source>
</evidence>
<dbReference type="InterPro" id="IPR036259">
    <property type="entry name" value="MFS_trans_sf"/>
</dbReference>
<dbReference type="EMBL" id="KV875095">
    <property type="protein sequence ID" value="OIW32231.1"/>
    <property type="molecule type" value="Genomic_DNA"/>
</dbReference>
<dbReference type="PROSITE" id="PS50850">
    <property type="entry name" value="MFS"/>
    <property type="match status" value="1"/>
</dbReference>
<keyword evidence="4 7" id="KW-1133">Transmembrane helix</keyword>
<feature type="compositionally biased region" description="Gly residues" evidence="6">
    <location>
        <begin position="565"/>
        <end position="577"/>
    </location>
</feature>
<name>A0A1J7IX05_9PEZI</name>
<evidence type="ECO:0000256" key="7">
    <source>
        <dbReference type="SAM" id="Phobius"/>
    </source>
</evidence>
<keyword evidence="3 7" id="KW-0812">Transmembrane</keyword>
<reference evidence="9 10" key="1">
    <citation type="submission" date="2016-10" db="EMBL/GenBank/DDBJ databases">
        <title>Draft genome sequence of Coniochaeta ligniaria NRRL30616, a lignocellulolytic fungus for bioabatement of inhibitors in plant biomass hydrolysates.</title>
        <authorList>
            <consortium name="DOE Joint Genome Institute"/>
            <person name="Jimenez D.J."/>
            <person name="Hector R.E."/>
            <person name="Riley R."/>
            <person name="Sun H."/>
            <person name="Grigoriev I.V."/>
            <person name="Van Elsas J.D."/>
            <person name="Nichols N.N."/>
        </authorList>
    </citation>
    <scope>NUCLEOTIDE SEQUENCE [LARGE SCALE GENOMIC DNA]</scope>
    <source>
        <strain evidence="9 10">NRRL 30616</strain>
    </source>
</reference>
<evidence type="ECO:0000313" key="9">
    <source>
        <dbReference type="EMBL" id="OIW32231.1"/>
    </source>
</evidence>
<feature type="compositionally biased region" description="Low complexity" evidence="6">
    <location>
        <begin position="1"/>
        <end position="11"/>
    </location>
</feature>
<dbReference type="PANTHER" id="PTHR23501:SF201">
    <property type="entry name" value="MFS AFLATOXIN EFFLUX PUMP"/>
    <property type="match status" value="1"/>
</dbReference>